<proteinExistence type="predicted"/>
<dbReference type="InterPro" id="IPR014004">
    <property type="entry name" value="Transpt-assoc_nodulatn_dom_bac"/>
</dbReference>
<dbReference type="PROSITE" id="PS50914">
    <property type="entry name" value="BON"/>
    <property type="match status" value="2"/>
</dbReference>
<dbReference type="Proteomes" id="UP000885832">
    <property type="component" value="Unassembled WGS sequence"/>
</dbReference>
<dbReference type="PANTHER" id="PTHR34606:SF4">
    <property type="entry name" value="OUTER MEMBRANE LIPOPROTEIN DOLP"/>
    <property type="match status" value="1"/>
</dbReference>
<protein>
    <submittedName>
        <fullName evidence="3">BON domain-containing protein</fullName>
    </submittedName>
</protein>
<dbReference type="EMBL" id="DRNF01000424">
    <property type="protein sequence ID" value="HHJ81314.1"/>
    <property type="molecule type" value="Genomic_DNA"/>
</dbReference>
<dbReference type="SMART" id="SM00749">
    <property type="entry name" value="BON"/>
    <property type="match status" value="2"/>
</dbReference>
<feature type="domain" description="BON" evidence="2">
    <location>
        <begin position="126"/>
        <end position="193"/>
    </location>
</feature>
<comment type="caution">
    <text evidence="3">The sequence shown here is derived from an EMBL/GenBank/DDBJ whole genome shotgun (WGS) entry which is preliminary data.</text>
</comment>
<dbReference type="InterPro" id="IPR007055">
    <property type="entry name" value="BON_dom"/>
</dbReference>
<dbReference type="InterPro" id="IPR051686">
    <property type="entry name" value="Lipoprotein_DolP"/>
</dbReference>
<accession>A0A832J4R8</accession>
<gene>
    <name evidence="3" type="ORF">ENJ65_06735</name>
</gene>
<reference evidence="3" key="1">
    <citation type="journal article" date="2020" name="mSystems">
        <title>Genome- and Community-Level Interaction Insights into Carbon Utilization and Element Cycling Functions of Hydrothermarchaeota in Hydrothermal Sediment.</title>
        <authorList>
            <person name="Zhou Z."/>
            <person name="Liu Y."/>
            <person name="Xu W."/>
            <person name="Pan J."/>
            <person name="Luo Z.H."/>
            <person name="Li M."/>
        </authorList>
    </citation>
    <scope>NUCLEOTIDE SEQUENCE [LARGE SCALE GENOMIC DNA]</scope>
    <source>
        <strain evidence="3">HyVt-505</strain>
    </source>
</reference>
<dbReference type="PANTHER" id="PTHR34606">
    <property type="entry name" value="BON DOMAIN-CONTAINING PROTEIN"/>
    <property type="match status" value="1"/>
</dbReference>
<name>A0A832J4R8_9GAMM</name>
<sequence length="196" mass="21727">MPRPIHSLFVILISAILISGCAAPVLVAGGAIAGATAVDRRDANTIIDDSKIALSIEEKIYTDDRIRRHIHVNVTSYNGVVLLTGEIPTMEMRKIVVNHAQHVAKVKKIYNETIIAPASDFKSRRQDTWITTKVKSALLSEKNINGLHFKVVTENQIVYLMGLVSRTEGDIAANAVRQVKGIKQIIKLFEYQDNNK</sequence>
<keyword evidence="1" id="KW-0732">Signal</keyword>
<dbReference type="Pfam" id="PF04972">
    <property type="entry name" value="BON"/>
    <property type="match status" value="2"/>
</dbReference>
<evidence type="ECO:0000256" key="1">
    <source>
        <dbReference type="ARBA" id="ARBA00022729"/>
    </source>
</evidence>
<feature type="domain" description="BON" evidence="2">
    <location>
        <begin position="48"/>
        <end position="117"/>
    </location>
</feature>
<organism evidence="3">
    <name type="scientific">Candidatus Tenderia electrophaga</name>
    <dbReference type="NCBI Taxonomy" id="1748243"/>
    <lineage>
        <taxon>Bacteria</taxon>
        <taxon>Pseudomonadati</taxon>
        <taxon>Pseudomonadota</taxon>
        <taxon>Gammaproteobacteria</taxon>
        <taxon>Candidatus Tenderiales</taxon>
        <taxon>Candidatus Tenderiaceae</taxon>
        <taxon>Candidatus Tenderia</taxon>
    </lineage>
</organism>
<evidence type="ECO:0000313" key="3">
    <source>
        <dbReference type="EMBL" id="HHJ81314.1"/>
    </source>
</evidence>
<dbReference type="AlphaFoldDB" id="A0A832J4R8"/>
<evidence type="ECO:0000259" key="2">
    <source>
        <dbReference type="PROSITE" id="PS50914"/>
    </source>
</evidence>
<dbReference type="PROSITE" id="PS51257">
    <property type="entry name" value="PROKAR_LIPOPROTEIN"/>
    <property type="match status" value="1"/>
</dbReference>